<evidence type="ECO:0000313" key="4">
    <source>
        <dbReference type="Proteomes" id="UP000315730"/>
    </source>
</evidence>
<feature type="compositionally biased region" description="Basic and acidic residues" evidence="1">
    <location>
        <begin position="16"/>
        <end position="36"/>
    </location>
</feature>
<keyword evidence="3" id="KW-0378">Hydrolase</keyword>
<dbReference type="GO" id="GO:0005737">
    <property type="term" value="C:cytoplasm"/>
    <property type="evidence" value="ECO:0007669"/>
    <property type="project" value="TreeGrafter"/>
</dbReference>
<gene>
    <name evidence="3" type="ORF">KVA01_04240</name>
</gene>
<dbReference type="InterPro" id="IPR052030">
    <property type="entry name" value="Peptidase_M20/M20A_hydrolases"/>
</dbReference>
<dbReference type="EMBL" id="BJNW01000002">
    <property type="protein sequence ID" value="GEC98269.1"/>
    <property type="molecule type" value="Genomic_DNA"/>
</dbReference>
<dbReference type="PANTHER" id="PTHR30575:SF0">
    <property type="entry name" value="XAA-ARG DIPEPTIDASE"/>
    <property type="match status" value="1"/>
</dbReference>
<dbReference type="NCBIfam" id="TIGR01891">
    <property type="entry name" value="amidohydrolases"/>
    <property type="match status" value="1"/>
</dbReference>
<dbReference type="InterPro" id="IPR017439">
    <property type="entry name" value="Amidohydrolase"/>
</dbReference>
<evidence type="ECO:0000313" key="3">
    <source>
        <dbReference type="EMBL" id="GEC98269.1"/>
    </source>
</evidence>
<dbReference type="InterPro" id="IPR036264">
    <property type="entry name" value="Bact_exopeptidase_dim_dom"/>
</dbReference>
<protein>
    <submittedName>
        <fullName evidence="3">Amidohydrolase</fullName>
    </submittedName>
</protein>
<dbReference type="Gene3D" id="3.40.630.10">
    <property type="entry name" value="Zn peptidases"/>
    <property type="match status" value="1"/>
</dbReference>
<dbReference type="STRING" id="1272.GCA_900014985_00571"/>
<organism evidence="3 4">
    <name type="scientific">Kocuria varians</name>
    <name type="common">Micrococcus varians</name>
    <dbReference type="NCBI Taxonomy" id="1272"/>
    <lineage>
        <taxon>Bacteria</taxon>
        <taxon>Bacillati</taxon>
        <taxon>Actinomycetota</taxon>
        <taxon>Actinomycetes</taxon>
        <taxon>Micrococcales</taxon>
        <taxon>Micrococcaceae</taxon>
        <taxon>Kocuria</taxon>
    </lineage>
</organism>
<dbReference type="GO" id="GO:0046657">
    <property type="term" value="P:folic acid catabolic process"/>
    <property type="evidence" value="ECO:0007669"/>
    <property type="project" value="TreeGrafter"/>
</dbReference>
<feature type="domain" description="Peptidase M20 dimerisation" evidence="2">
    <location>
        <begin position="245"/>
        <end position="336"/>
    </location>
</feature>
<comment type="caution">
    <text evidence="3">The sequence shown here is derived from an EMBL/GenBank/DDBJ whole genome shotgun (WGS) entry which is preliminary data.</text>
</comment>
<evidence type="ECO:0000259" key="2">
    <source>
        <dbReference type="Pfam" id="PF07687"/>
    </source>
</evidence>
<dbReference type="GO" id="GO:0071713">
    <property type="term" value="F:para-aminobenzoyl-glutamate hydrolase activity"/>
    <property type="evidence" value="ECO:0007669"/>
    <property type="project" value="TreeGrafter"/>
</dbReference>
<sequence length="479" mass="51174">MPRDRASQDPAPGDRAAADRAPHDGARGDGAPRDAAPEPSHAYLDQLRRDTEGRKGELAHHLADHRGAAQELHERLESLVDAQAQGLTRVLHLLHENPETAFQEHRAAAWIVEYLAAHDIAAQSPVHGLDTAVRAELESEDFDPGRHRTIAVMSEYDALPGIGHGCGHNVIAVTGLGAFVALVELLREDPRAFSGRVVYLGTPAEEGEGGKEIMARAGALEGVDAAAMVHSYPVDLVDQVWLGRRQCEVRFHGRASHASSHPFLGRNALDAAVLAYQGLGLLRQQTPPTDRIHAVLPEGGERPNIITEEATLRLYVRSQRPETLGTLSTRVTEVMEGAALMAGVGVTVAWDTSPATLPVLGNGPLSDRWVLAQRRRDREPYPAGTVSEVLAASTDFGNVSYRVPGIHPLIGLADEDTGLHSREFAAAAATPAAEKAGLDGAYGLAAVALDYLTDDDLAHDVAEDFRANGGGISVPDYFA</sequence>
<dbReference type="Gene3D" id="3.30.70.360">
    <property type="match status" value="1"/>
</dbReference>
<dbReference type="FunFam" id="3.30.70.360:FF:000004">
    <property type="entry name" value="Peptidase M20 domain-containing protein 2"/>
    <property type="match status" value="1"/>
</dbReference>
<accession>A0A4Y4D2T8</accession>
<dbReference type="InterPro" id="IPR011650">
    <property type="entry name" value="Peptidase_M20_dimer"/>
</dbReference>
<name>A0A4Y4D2T8_KOCVA</name>
<keyword evidence="4" id="KW-1185">Reference proteome</keyword>
<proteinExistence type="predicted"/>
<dbReference type="Proteomes" id="UP000315730">
    <property type="component" value="Unassembled WGS sequence"/>
</dbReference>
<dbReference type="InterPro" id="IPR002933">
    <property type="entry name" value="Peptidase_M20"/>
</dbReference>
<dbReference type="AlphaFoldDB" id="A0A4Y4D2T8"/>
<dbReference type="SUPFAM" id="SSF53187">
    <property type="entry name" value="Zn-dependent exopeptidases"/>
    <property type="match status" value="1"/>
</dbReference>
<dbReference type="Pfam" id="PF07687">
    <property type="entry name" value="M20_dimer"/>
    <property type="match status" value="1"/>
</dbReference>
<feature type="region of interest" description="Disordered" evidence="1">
    <location>
        <begin position="1"/>
        <end position="41"/>
    </location>
</feature>
<dbReference type="PANTHER" id="PTHR30575">
    <property type="entry name" value="PEPTIDASE M20"/>
    <property type="match status" value="1"/>
</dbReference>
<dbReference type="Pfam" id="PF01546">
    <property type="entry name" value="Peptidase_M20"/>
    <property type="match status" value="1"/>
</dbReference>
<dbReference type="SUPFAM" id="SSF55031">
    <property type="entry name" value="Bacterial exopeptidase dimerisation domain"/>
    <property type="match status" value="1"/>
</dbReference>
<reference evidence="3 4" key="1">
    <citation type="submission" date="2019-06" db="EMBL/GenBank/DDBJ databases">
        <title>Whole genome shotgun sequence of Kocuria varians NBRC 15358.</title>
        <authorList>
            <person name="Hosoyama A."/>
            <person name="Uohara A."/>
            <person name="Ohji S."/>
            <person name="Ichikawa N."/>
        </authorList>
    </citation>
    <scope>NUCLEOTIDE SEQUENCE [LARGE SCALE GENOMIC DNA]</scope>
    <source>
        <strain evidence="3 4">NBRC 15358</strain>
    </source>
</reference>
<evidence type="ECO:0000256" key="1">
    <source>
        <dbReference type="SAM" id="MobiDB-lite"/>
    </source>
</evidence>
<dbReference type="GO" id="GO:0016805">
    <property type="term" value="F:dipeptidase activity"/>
    <property type="evidence" value="ECO:0007669"/>
    <property type="project" value="TreeGrafter"/>
</dbReference>